<comment type="caution">
    <text evidence="2">The sequence shown here is derived from an EMBL/GenBank/DDBJ whole genome shotgun (WGS) entry which is preliminary data.</text>
</comment>
<keyword evidence="1" id="KW-1133">Transmembrane helix</keyword>
<keyword evidence="1" id="KW-0812">Transmembrane</keyword>
<reference evidence="2 3" key="1">
    <citation type="submission" date="2015-02" db="EMBL/GenBank/DDBJ databases">
        <title>Draft genome sequences of ten Microbacterium spp. with emphasis on heavy metal contaminated environments.</title>
        <authorList>
            <person name="Corretto E."/>
        </authorList>
    </citation>
    <scope>NUCLEOTIDE SEQUENCE [LARGE SCALE GENOMIC DNA]</scope>
    <source>
        <strain evidence="2 3">SA35</strain>
    </source>
</reference>
<dbReference type="EMBL" id="JYJB01000010">
    <property type="protein sequence ID" value="KJL46930.1"/>
    <property type="molecule type" value="Genomic_DNA"/>
</dbReference>
<organism evidence="2 3">
    <name type="scientific">Microbacterium hydrocarbonoxydans</name>
    <dbReference type="NCBI Taxonomy" id="273678"/>
    <lineage>
        <taxon>Bacteria</taxon>
        <taxon>Bacillati</taxon>
        <taxon>Actinomycetota</taxon>
        <taxon>Actinomycetes</taxon>
        <taxon>Micrococcales</taxon>
        <taxon>Microbacteriaceae</taxon>
        <taxon>Microbacterium</taxon>
    </lineage>
</organism>
<dbReference type="RefSeq" id="WP_045259030.1">
    <property type="nucleotide sequence ID" value="NZ_JYJB01000010.1"/>
</dbReference>
<keyword evidence="1" id="KW-0472">Membrane</keyword>
<keyword evidence="3" id="KW-1185">Reference proteome</keyword>
<dbReference type="STRING" id="273678.RS84_03573"/>
<gene>
    <name evidence="2" type="ORF">RS84_03573</name>
</gene>
<dbReference type="AlphaFoldDB" id="A0A0M2HJL0"/>
<sequence>MTWVSRVLSWLAAAVVGGVFGVAGTIAHSLMWGPIPVGIIVGTIACGAILIAIRSLTHDRAATIAAGAGMVGMLLIISGVGPGGSVVVENTAMGQIWIYLVAGLVILAVAWPSIRRLPARTEAVAEAAPTDSRA</sequence>
<evidence type="ECO:0008006" key="4">
    <source>
        <dbReference type="Google" id="ProtNLM"/>
    </source>
</evidence>
<protein>
    <recommendedName>
        <fullName evidence="4">Histidinol dehydrogenase</fullName>
    </recommendedName>
</protein>
<dbReference type="Proteomes" id="UP000033900">
    <property type="component" value="Unassembled WGS sequence"/>
</dbReference>
<evidence type="ECO:0000313" key="2">
    <source>
        <dbReference type="EMBL" id="KJL46930.1"/>
    </source>
</evidence>
<feature type="transmembrane region" description="Helical" evidence="1">
    <location>
        <begin position="64"/>
        <end position="84"/>
    </location>
</feature>
<accession>A0A0M2HJL0</accession>
<name>A0A0M2HJL0_9MICO</name>
<evidence type="ECO:0000313" key="3">
    <source>
        <dbReference type="Proteomes" id="UP000033900"/>
    </source>
</evidence>
<dbReference type="PATRIC" id="fig|273678.4.peg.3565"/>
<evidence type="ECO:0000256" key="1">
    <source>
        <dbReference type="SAM" id="Phobius"/>
    </source>
</evidence>
<feature type="transmembrane region" description="Helical" evidence="1">
    <location>
        <begin position="31"/>
        <end position="52"/>
    </location>
</feature>
<proteinExistence type="predicted"/>
<feature type="transmembrane region" description="Helical" evidence="1">
    <location>
        <begin position="96"/>
        <end position="114"/>
    </location>
</feature>